<feature type="chain" id="PRO_5001492708" evidence="1">
    <location>
        <begin position="22"/>
        <end position="136"/>
    </location>
</feature>
<proteinExistence type="predicted"/>
<reference evidence="3" key="1">
    <citation type="journal article" date="2015" name="Nat. Genet.">
        <title>The genome and transcriptome of the zoonotic hookworm Ancylostoma ceylanicum identify infection-specific gene families.</title>
        <authorList>
            <person name="Schwarz E.M."/>
            <person name="Hu Y."/>
            <person name="Antoshechkin I."/>
            <person name="Miller M.M."/>
            <person name="Sternberg P.W."/>
            <person name="Aroian R.V."/>
        </authorList>
    </citation>
    <scope>NUCLEOTIDE SEQUENCE</scope>
    <source>
        <strain evidence="3">HY135</strain>
    </source>
</reference>
<feature type="signal peptide" evidence="1">
    <location>
        <begin position="1"/>
        <end position="21"/>
    </location>
</feature>
<dbReference type="Proteomes" id="UP000024635">
    <property type="component" value="Unassembled WGS sequence"/>
</dbReference>
<dbReference type="EMBL" id="JARK01001365">
    <property type="protein sequence ID" value="EYC18003.1"/>
    <property type="molecule type" value="Genomic_DNA"/>
</dbReference>
<evidence type="ECO:0000313" key="3">
    <source>
        <dbReference type="Proteomes" id="UP000024635"/>
    </source>
</evidence>
<evidence type="ECO:0000313" key="2">
    <source>
        <dbReference type="EMBL" id="EYC18003.1"/>
    </source>
</evidence>
<sequence>MVRGNHLVWFYLCVSNQLLVAMLNKDEIDLRLGVAAKKSNKVGRMLTKFCVDQDEIMRIRILKTEEAFSEHLKSMNYCLKEWKLRSEVTWKIAEFSRGSSAPSNSGEFYSRETVAQRESATLCNAVLTKCFRALVT</sequence>
<accession>A0A016UU84</accession>
<evidence type="ECO:0000256" key="1">
    <source>
        <dbReference type="SAM" id="SignalP"/>
    </source>
</evidence>
<dbReference type="OrthoDB" id="10598825at2759"/>
<keyword evidence="3" id="KW-1185">Reference proteome</keyword>
<keyword evidence="1" id="KW-0732">Signal</keyword>
<gene>
    <name evidence="2" type="primary">Acey_s0029.g2005</name>
    <name evidence="2" type="ORF">Y032_0029g2005</name>
</gene>
<protein>
    <submittedName>
        <fullName evidence="2">Uncharacterized protein</fullName>
    </submittedName>
</protein>
<name>A0A016UU84_9BILA</name>
<comment type="caution">
    <text evidence="2">The sequence shown here is derived from an EMBL/GenBank/DDBJ whole genome shotgun (WGS) entry which is preliminary data.</text>
</comment>
<organism evidence="2 3">
    <name type="scientific">Ancylostoma ceylanicum</name>
    <dbReference type="NCBI Taxonomy" id="53326"/>
    <lineage>
        <taxon>Eukaryota</taxon>
        <taxon>Metazoa</taxon>
        <taxon>Ecdysozoa</taxon>
        <taxon>Nematoda</taxon>
        <taxon>Chromadorea</taxon>
        <taxon>Rhabditida</taxon>
        <taxon>Rhabditina</taxon>
        <taxon>Rhabditomorpha</taxon>
        <taxon>Strongyloidea</taxon>
        <taxon>Ancylostomatidae</taxon>
        <taxon>Ancylostomatinae</taxon>
        <taxon>Ancylostoma</taxon>
    </lineage>
</organism>
<dbReference type="AlphaFoldDB" id="A0A016UU84"/>